<keyword evidence="6 12" id="KW-0028">Amino-acid biosynthesis</keyword>
<keyword evidence="7 12" id="KW-0220">Diaminopimelate biosynthesis</keyword>
<comment type="catalytic activity">
    <reaction evidence="11 12">
        <text>L-aspartate 4-semialdehyde + pyruvate = (2S,4S)-4-hydroxy-2,3,4,5-tetrahydrodipicolinate + H2O + H(+)</text>
        <dbReference type="Rhea" id="RHEA:34171"/>
        <dbReference type="ChEBI" id="CHEBI:15361"/>
        <dbReference type="ChEBI" id="CHEBI:15377"/>
        <dbReference type="ChEBI" id="CHEBI:15378"/>
        <dbReference type="ChEBI" id="CHEBI:67139"/>
        <dbReference type="ChEBI" id="CHEBI:537519"/>
        <dbReference type="EC" id="4.3.3.7"/>
    </reaction>
</comment>
<comment type="subunit">
    <text evidence="12">Homotetramer; dimer of dimers.</text>
</comment>
<accession>A0ABY5M9H9</accession>
<evidence type="ECO:0000256" key="6">
    <source>
        <dbReference type="ARBA" id="ARBA00022605"/>
    </source>
</evidence>
<dbReference type="Gene3D" id="3.20.20.70">
    <property type="entry name" value="Aldolase class I"/>
    <property type="match status" value="1"/>
</dbReference>
<evidence type="ECO:0000256" key="7">
    <source>
        <dbReference type="ARBA" id="ARBA00022915"/>
    </source>
</evidence>
<keyword evidence="10 12" id="KW-0704">Schiff base</keyword>
<feature type="binding site" evidence="12">
    <location>
        <position position="55"/>
    </location>
    <ligand>
        <name>pyruvate</name>
        <dbReference type="ChEBI" id="CHEBI:15361"/>
    </ligand>
</feature>
<keyword evidence="9 12" id="KW-0456">Lyase</keyword>
<reference evidence="14 15" key="1">
    <citation type="submission" date="2022-08" db="EMBL/GenBank/DDBJ databases">
        <title>novel species in genus Aeromicrobium.</title>
        <authorList>
            <person name="Ye L."/>
        </authorList>
    </citation>
    <scope>NUCLEOTIDE SEQUENCE [LARGE SCALE GENOMIC DNA]</scope>
    <source>
        <strain evidence="15">zg-Y1379</strain>
    </source>
</reference>
<dbReference type="NCBIfam" id="TIGR00674">
    <property type="entry name" value="dapA"/>
    <property type="match status" value="1"/>
</dbReference>
<evidence type="ECO:0000256" key="5">
    <source>
        <dbReference type="ARBA" id="ARBA00022490"/>
    </source>
</evidence>
<dbReference type="CDD" id="cd00950">
    <property type="entry name" value="DHDPS"/>
    <property type="match status" value="1"/>
</dbReference>
<dbReference type="EC" id="4.3.3.7" evidence="4 12"/>
<evidence type="ECO:0000256" key="12">
    <source>
        <dbReference type="HAMAP-Rule" id="MF_00418"/>
    </source>
</evidence>
<evidence type="ECO:0000256" key="13">
    <source>
        <dbReference type="PIRNR" id="PIRNR001365"/>
    </source>
</evidence>
<dbReference type="RefSeq" id="WP_232399966.1">
    <property type="nucleotide sequence ID" value="NZ_CP102173.1"/>
</dbReference>
<feature type="binding site" evidence="12">
    <location>
        <position position="212"/>
    </location>
    <ligand>
        <name>pyruvate</name>
        <dbReference type="ChEBI" id="CHEBI:15361"/>
    </ligand>
</feature>
<evidence type="ECO:0000256" key="4">
    <source>
        <dbReference type="ARBA" id="ARBA00012086"/>
    </source>
</evidence>
<name>A0ABY5M9H9_9ACTN</name>
<sequence length="304" mass="31761">MTSPLASEAAPFGRVLTAMVTPFTREGELDLDAAQKVASHLVDHGNDGLVVSGTTGESPTTTVAEDGRLLAAVLEAVGDRATVIAGVGTNDTRHSVELAEQAKKTGAHGLLIVTPYYSKPPQSGLLAHFTEVAHAGDDTPVMLYDIPGRSATRIADETYLQMAGDPLIIAMKDAVGDLDRGAWLMNETGLKIYSGDDTLNLPWLAMGAAGVVSVVAHAAGREYAEMVAAVDAGDLPAARAINTRLQPAVRAMMNHTQGAITSKAALQLLGVLDHRTMRAPLPAATEEEVAIVRDGLDASGLLKR</sequence>
<dbReference type="InterPro" id="IPR005263">
    <property type="entry name" value="DapA"/>
</dbReference>
<keyword evidence="5 12" id="KW-0963">Cytoplasm</keyword>
<comment type="function">
    <text evidence="1 12">Catalyzes the condensation of (S)-aspartate-beta-semialdehyde [(S)-ASA] and pyruvate to 4-hydroxy-tetrahydrodipicolinate (HTPA).</text>
</comment>
<evidence type="ECO:0000313" key="15">
    <source>
        <dbReference type="Proteomes" id="UP001316184"/>
    </source>
</evidence>
<dbReference type="Proteomes" id="UP001316184">
    <property type="component" value="Chromosome"/>
</dbReference>
<dbReference type="InterPro" id="IPR020625">
    <property type="entry name" value="Schiff_base-form_aldolases_AS"/>
</dbReference>
<keyword evidence="15" id="KW-1185">Reference proteome</keyword>
<dbReference type="PIRSF" id="PIRSF001365">
    <property type="entry name" value="DHDPS"/>
    <property type="match status" value="1"/>
</dbReference>
<evidence type="ECO:0000256" key="1">
    <source>
        <dbReference type="ARBA" id="ARBA00003294"/>
    </source>
</evidence>
<dbReference type="PROSITE" id="PS00666">
    <property type="entry name" value="DHDPS_2"/>
    <property type="match status" value="1"/>
</dbReference>
<evidence type="ECO:0000313" key="14">
    <source>
        <dbReference type="EMBL" id="UUP12446.1"/>
    </source>
</evidence>
<dbReference type="InterPro" id="IPR020624">
    <property type="entry name" value="Schiff_base-form_aldolases_CS"/>
</dbReference>
<feature type="active site" description="Proton donor/acceptor" evidence="12">
    <location>
        <position position="144"/>
    </location>
</feature>
<proteinExistence type="inferred from homology"/>
<dbReference type="InterPro" id="IPR002220">
    <property type="entry name" value="DapA-like"/>
</dbReference>
<protein>
    <recommendedName>
        <fullName evidence="4 12">4-hydroxy-tetrahydrodipicolinate synthase</fullName>
        <shortName evidence="12">HTPA synthase</shortName>
        <ecNumber evidence="4 12">4.3.3.7</ecNumber>
    </recommendedName>
</protein>
<feature type="site" description="Part of a proton relay during catalysis" evidence="12">
    <location>
        <position position="117"/>
    </location>
</feature>
<comment type="caution">
    <text evidence="12">Was originally thought to be a dihydrodipicolinate synthase (DHDPS), catalyzing the condensation of (S)-aspartate-beta-semialdehyde [(S)-ASA] and pyruvate to dihydrodipicolinate (DHDP). However, it was shown in E.coli that the product of the enzymatic reaction is not dihydrodipicolinate but in fact (4S)-4-hydroxy-2,3,4,5-tetrahydro-(2S)-dipicolinic acid (HTPA), and that the consecutive dehydration reaction leading to DHDP is not spontaneous but catalyzed by DapB.</text>
</comment>
<feature type="active site" description="Schiff-base intermediate with substrate" evidence="12">
    <location>
        <position position="172"/>
    </location>
</feature>
<dbReference type="EMBL" id="CP102173">
    <property type="protein sequence ID" value="UUP12446.1"/>
    <property type="molecule type" value="Genomic_DNA"/>
</dbReference>
<comment type="similarity">
    <text evidence="3 12 13">Belongs to the DapA family.</text>
</comment>
<evidence type="ECO:0000256" key="9">
    <source>
        <dbReference type="ARBA" id="ARBA00023239"/>
    </source>
</evidence>
<dbReference type="SMART" id="SM01130">
    <property type="entry name" value="DHDPS"/>
    <property type="match status" value="1"/>
</dbReference>
<dbReference type="HAMAP" id="MF_00418">
    <property type="entry name" value="DapA"/>
    <property type="match status" value="1"/>
</dbReference>
<evidence type="ECO:0000256" key="3">
    <source>
        <dbReference type="ARBA" id="ARBA00007592"/>
    </source>
</evidence>
<comment type="subcellular location">
    <subcellularLocation>
        <location evidence="12">Cytoplasm</location>
    </subcellularLocation>
</comment>
<feature type="site" description="Part of a proton relay during catalysis" evidence="12">
    <location>
        <position position="54"/>
    </location>
</feature>
<organism evidence="14 15">
    <name type="scientific">Aeromicrobium wangtongii</name>
    <dbReference type="NCBI Taxonomy" id="2969247"/>
    <lineage>
        <taxon>Bacteria</taxon>
        <taxon>Bacillati</taxon>
        <taxon>Actinomycetota</taxon>
        <taxon>Actinomycetes</taxon>
        <taxon>Propionibacteriales</taxon>
        <taxon>Nocardioidaceae</taxon>
        <taxon>Aeromicrobium</taxon>
    </lineage>
</organism>
<dbReference type="PROSITE" id="PS00665">
    <property type="entry name" value="DHDPS_1"/>
    <property type="match status" value="1"/>
</dbReference>
<dbReference type="PRINTS" id="PR00146">
    <property type="entry name" value="DHPICSNTHASE"/>
</dbReference>
<evidence type="ECO:0000256" key="2">
    <source>
        <dbReference type="ARBA" id="ARBA00005120"/>
    </source>
</evidence>
<dbReference type="SUPFAM" id="SSF51569">
    <property type="entry name" value="Aldolase"/>
    <property type="match status" value="1"/>
</dbReference>
<comment type="pathway">
    <text evidence="2 12">Amino-acid biosynthesis; L-lysine biosynthesis via DAP pathway; (S)-tetrahydrodipicolinate from L-aspartate: step 3/4.</text>
</comment>
<gene>
    <name evidence="12 14" type="primary">dapA</name>
    <name evidence="14" type="ORF">NQV15_11335</name>
</gene>
<dbReference type="PANTHER" id="PTHR12128:SF66">
    <property type="entry name" value="4-HYDROXY-2-OXOGLUTARATE ALDOLASE, MITOCHONDRIAL"/>
    <property type="match status" value="1"/>
</dbReference>
<dbReference type="PANTHER" id="PTHR12128">
    <property type="entry name" value="DIHYDRODIPICOLINATE SYNTHASE"/>
    <property type="match status" value="1"/>
</dbReference>
<evidence type="ECO:0000256" key="8">
    <source>
        <dbReference type="ARBA" id="ARBA00023154"/>
    </source>
</evidence>
<evidence type="ECO:0000256" key="10">
    <source>
        <dbReference type="ARBA" id="ARBA00023270"/>
    </source>
</evidence>
<dbReference type="GO" id="GO:0008840">
    <property type="term" value="F:4-hydroxy-tetrahydrodipicolinate synthase activity"/>
    <property type="evidence" value="ECO:0007669"/>
    <property type="project" value="UniProtKB-EC"/>
</dbReference>
<keyword evidence="8 12" id="KW-0457">Lysine biosynthesis</keyword>
<evidence type="ECO:0000256" key="11">
    <source>
        <dbReference type="ARBA" id="ARBA00047836"/>
    </source>
</evidence>
<dbReference type="Pfam" id="PF00701">
    <property type="entry name" value="DHDPS"/>
    <property type="match status" value="1"/>
</dbReference>
<dbReference type="InterPro" id="IPR013785">
    <property type="entry name" value="Aldolase_TIM"/>
</dbReference>